<dbReference type="GeneID" id="76149191"/>
<dbReference type="InterPro" id="IPR005225">
    <property type="entry name" value="Small_GTP-bd"/>
</dbReference>
<dbReference type="AlphaFoldDB" id="A0AAD5BHN3"/>
<evidence type="ECO:0000256" key="2">
    <source>
        <dbReference type="SAM" id="MobiDB-lite"/>
    </source>
</evidence>
<comment type="caution">
    <text evidence="3">The sequence shown here is derived from an EMBL/GenBank/DDBJ whole genome shotgun (WGS) entry which is preliminary data.</text>
</comment>
<keyword evidence="1" id="KW-0547">Nucleotide-binding</keyword>
<dbReference type="PROSITE" id="PS51420">
    <property type="entry name" value="RHO"/>
    <property type="match status" value="1"/>
</dbReference>
<feature type="region of interest" description="Disordered" evidence="2">
    <location>
        <begin position="197"/>
        <end position="232"/>
    </location>
</feature>
<evidence type="ECO:0000256" key="1">
    <source>
        <dbReference type="ARBA" id="ARBA00022741"/>
    </source>
</evidence>
<name>A0AAD5BHN3_9ASCO</name>
<organism evidence="3 4">
    <name type="scientific">Candida theae</name>
    <dbReference type="NCBI Taxonomy" id="1198502"/>
    <lineage>
        <taxon>Eukaryota</taxon>
        <taxon>Fungi</taxon>
        <taxon>Dikarya</taxon>
        <taxon>Ascomycota</taxon>
        <taxon>Saccharomycotina</taxon>
        <taxon>Pichiomycetes</taxon>
        <taxon>Debaryomycetaceae</taxon>
        <taxon>Candida/Lodderomyces clade</taxon>
        <taxon>Candida</taxon>
    </lineage>
</organism>
<dbReference type="SMART" id="SM00173">
    <property type="entry name" value="RAS"/>
    <property type="match status" value="1"/>
</dbReference>
<gene>
    <name evidence="3" type="ORF">KGF57_001132</name>
</gene>
<dbReference type="Pfam" id="PF00071">
    <property type="entry name" value="Ras"/>
    <property type="match status" value="1"/>
</dbReference>
<dbReference type="SMART" id="SM00174">
    <property type="entry name" value="RHO"/>
    <property type="match status" value="1"/>
</dbReference>
<dbReference type="Proteomes" id="UP001204833">
    <property type="component" value="Unassembled WGS sequence"/>
</dbReference>
<sequence>MSTQQQQQQQQQQGTSAQRFVQFKLVLLGESAVGKSSIVHRFVKNTFDDARESTIGAAFLTQSITIPESQTTVKFEIWDTAGQERYKSLAPMYYRNANAALCVYDITSRNSFAKAQDWIKELKKQAPSEIVVALVGNKVDLQDNREVQSEEVDEYISELQSDGFKIIKAECSAKNGDGVVDLFEAISRALPVEETLAANANRSRHGEAGGRRPGGVDLNRPKRAQAQSNSCC</sequence>
<dbReference type="EMBL" id="JAIHNG010000049">
    <property type="protein sequence ID" value="KAI5964021.1"/>
    <property type="molecule type" value="Genomic_DNA"/>
</dbReference>
<dbReference type="SMART" id="SM00175">
    <property type="entry name" value="RAB"/>
    <property type="match status" value="1"/>
</dbReference>
<dbReference type="RefSeq" id="XP_051610370.1">
    <property type="nucleotide sequence ID" value="XM_051750307.1"/>
</dbReference>
<dbReference type="InterPro" id="IPR001806">
    <property type="entry name" value="Small_GTPase"/>
</dbReference>
<evidence type="ECO:0000313" key="3">
    <source>
        <dbReference type="EMBL" id="KAI5964021.1"/>
    </source>
</evidence>
<dbReference type="GO" id="GO:0005525">
    <property type="term" value="F:GTP binding"/>
    <property type="evidence" value="ECO:0007669"/>
    <property type="project" value="InterPro"/>
</dbReference>
<dbReference type="PROSITE" id="PS51419">
    <property type="entry name" value="RAB"/>
    <property type="match status" value="1"/>
</dbReference>
<dbReference type="NCBIfam" id="TIGR00231">
    <property type="entry name" value="small_GTP"/>
    <property type="match status" value="1"/>
</dbReference>
<protein>
    <submittedName>
        <fullName evidence="3">YPT52</fullName>
    </submittedName>
</protein>
<accession>A0AAD5BHN3</accession>
<evidence type="ECO:0000313" key="4">
    <source>
        <dbReference type="Proteomes" id="UP001204833"/>
    </source>
</evidence>
<dbReference type="PROSITE" id="PS51417">
    <property type="entry name" value="ARF"/>
    <property type="match status" value="1"/>
</dbReference>
<dbReference type="InterPro" id="IPR027417">
    <property type="entry name" value="P-loop_NTPase"/>
</dbReference>
<keyword evidence="4" id="KW-1185">Reference proteome</keyword>
<dbReference type="FunFam" id="3.40.50.300:FF:000823">
    <property type="entry name" value="Small GTPase RAB, putative"/>
    <property type="match status" value="1"/>
</dbReference>
<dbReference type="Gene3D" id="3.40.50.300">
    <property type="entry name" value="P-loop containing nucleotide triphosphate hydrolases"/>
    <property type="match status" value="1"/>
</dbReference>
<dbReference type="SMART" id="SM00176">
    <property type="entry name" value="RAN"/>
    <property type="match status" value="1"/>
</dbReference>
<dbReference type="CDD" id="cd01860">
    <property type="entry name" value="Rab5_related"/>
    <property type="match status" value="1"/>
</dbReference>
<dbReference type="SUPFAM" id="SSF52540">
    <property type="entry name" value="P-loop containing nucleoside triphosphate hydrolases"/>
    <property type="match status" value="1"/>
</dbReference>
<dbReference type="PRINTS" id="PR00449">
    <property type="entry name" value="RASTRNSFRMNG"/>
</dbReference>
<proteinExistence type="predicted"/>
<dbReference type="PROSITE" id="PS51421">
    <property type="entry name" value="RAS"/>
    <property type="match status" value="1"/>
</dbReference>
<dbReference type="GO" id="GO:0003924">
    <property type="term" value="F:GTPase activity"/>
    <property type="evidence" value="ECO:0007669"/>
    <property type="project" value="InterPro"/>
</dbReference>
<reference evidence="3 4" key="1">
    <citation type="journal article" date="2022" name="DNA Res.">
        <title>Genome analysis of five recently described species of the CUG-Ser clade uncovers Candida theae as a new hybrid lineage with pathogenic potential in the Candida parapsilosis species complex.</title>
        <authorList>
            <person name="Mixao V."/>
            <person name="Del Olmo V."/>
            <person name="Hegedusova E."/>
            <person name="Saus E."/>
            <person name="Pryszcz L."/>
            <person name="Cillingova A."/>
            <person name="Nosek J."/>
            <person name="Gabaldon T."/>
        </authorList>
    </citation>
    <scope>NUCLEOTIDE SEQUENCE [LARGE SCALE GENOMIC DNA]</scope>
    <source>
        <strain evidence="3 4">CBS 12239</strain>
    </source>
</reference>
<dbReference type="PANTHER" id="PTHR47978">
    <property type="match status" value="1"/>
</dbReference>